<feature type="transmembrane region" description="Helical" evidence="6">
    <location>
        <begin position="149"/>
        <end position="173"/>
    </location>
</feature>
<name>A0ABR3PQJ5_9PEZI</name>
<dbReference type="InterPro" id="IPR051415">
    <property type="entry name" value="LAAT-1"/>
</dbReference>
<feature type="transmembrane region" description="Helical" evidence="6">
    <location>
        <begin position="245"/>
        <end position="265"/>
    </location>
</feature>
<proteinExistence type="predicted"/>
<evidence type="ECO:0008006" key="9">
    <source>
        <dbReference type="Google" id="ProtNLM"/>
    </source>
</evidence>
<keyword evidence="4 6" id="KW-0472">Membrane</keyword>
<evidence type="ECO:0000256" key="3">
    <source>
        <dbReference type="ARBA" id="ARBA00022989"/>
    </source>
</evidence>
<feature type="region of interest" description="Disordered" evidence="5">
    <location>
        <begin position="275"/>
        <end position="306"/>
    </location>
</feature>
<evidence type="ECO:0000256" key="2">
    <source>
        <dbReference type="ARBA" id="ARBA00022692"/>
    </source>
</evidence>
<feature type="transmembrane region" description="Helical" evidence="6">
    <location>
        <begin position="28"/>
        <end position="46"/>
    </location>
</feature>
<evidence type="ECO:0000313" key="8">
    <source>
        <dbReference type="Proteomes" id="UP001562354"/>
    </source>
</evidence>
<feature type="transmembrane region" description="Helical" evidence="6">
    <location>
        <begin position="95"/>
        <end position="128"/>
    </location>
</feature>
<dbReference type="GeneID" id="95975614"/>
<dbReference type="Proteomes" id="UP001562354">
    <property type="component" value="Unassembled WGS sequence"/>
</dbReference>
<dbReference type="PANTHER" id="PTHR16201">
    <property type="entry name" value="SEVEN TRANSMEMBRANE PROTEIN 1-RELATED"/>
    <property type="match status" value="1"/>
</dbReference>
<feature type="transmembrane region" description="Helical" evidence="6">
    <location>
        <begin position="179"/>
        <end position="199"/>
    </location>
</feature>
<evidence type="ECO:0000256" key="4">
    <source>
        <dbReference type="ARBA" id="ARBA00023136"/>
    </source>
</evidence>
<reference evidence="7 8" key="1">
    <citation type="submission" date="2024-07" db="EMBL/GenBank/DDBJ databases">
        <title>Draft sequence of the Neodothiora populina.</title>
        <authorList>
            <person name="Drown D.D."/>
            <person name="Schuette U.S."/>
            <person name="Buechlein A.B."/>
            <person name="Rusch D.R."/>
            <person name="Winton L.W."/>
            <person name="Adams G.A."/>
        </authorList>
    </citation>
    <scope>NUCLEOTIDE SEQUENCE [LARGE SCALE GENOMIC DNA]</scope>
    <source>
        <strain evidence="7 8">CPC 39397</strain>
    </source>
</reference>
<accession>A0ABR3PQJ5</accession>
<comment type="caution">
    <text evidence="7">The sequence shown here is derived from an EMBL/GenBank/DDBJ whole genome shotgun (WGS) entry which is preliminary data.</text>
</comment>
<sequence length="321" mass="34858">MATSTNPAIVFTTTQELDCGHLAVPNKFSFGLSVFLVAGILGSYLPQHYKIIHRASSAGLSPWWVLLGALSSIFAAASIFVLPTSQNDMACCRKISGIACAAALLGVIQVGMQWLCFTGIWALFLIFFPRKALTHPDEPHDPDMPKKSSAVIVAATTLITFLTVIILSTVFLLNSRDLLYSWANTLGIMASILSIVQYVPQLWTTWKLKHVYSLSLLTMMIQVPGSFVFAFSLWLRVGWHGWSTWLVYCVTGTLQAALLLMAFYFSRTNKVVGEDDVDEREDGDGEPTETDPLLSGSTSAGVAPVDGDRLAAVDGSASVRA</sequence>
<feature type="transmembrane region" description="Helical" evidence="6">
    <location>
        <begin position="211"/>
        <end position="233"/>
    </location>
</feature>
<organism evidence="7 8">
    <name type="scientific">Neodothiora populina</name>
    <dbReference type="NCBI Taxonomy" id="2781224"/>
    <lineage>
        <taxon>Eukaryota</taxon>
        <taxon>Fungi</taxon>
        <taxon>Dikarya</taxon>
        <taxon>Ascomycota</taxon>
        <taxon>Pezizomycotina</taxon>
        <taxon>Dothideomycetes</taxon>
        <taxon>Dothideomycetidae</taxon>
        <taxon>Dothideales</taxon>
        <taxon>Dothioraceae</taxon>
        <taxon>Neodothiora</taxon>
    </lineage>
</organism>
<dbReference type="InterPro" id="IPR006603">
    <property type="entry name" value="PQ-loop_rpt"/>
</dbReference>
<dbReference type="RefSeq" id="XP_069204685.1">
    <property type="nucleotide sequence ID" value="XM_069341174.1"/>
</dbReference>
<protein>
    <recommendedName>
        <fullName evidence="9">PQ loop repeat protein</fullName>
    </recommendedName>
</protein>
<feature type="compositionally biased region" description="Acidic residues" evidence="5">
    <location>
        <begin position="275"/>
        <end position="289"/>
    </location>
</feature>
<feature type="transmembrane region" description="Helical" evidence="6">
    <location>
        <begin position="58"/>
        <end position="83"/>
    </location>
</feature>
<dbReference type="Pfam" id="PF04193">
    <property type="entry name" value="PQ-loop"/>
    <property type="match status" value="2"/>
</dbReference>
<dbReference type="EMBL" id="JBFMKM010000001">
    <property type="protein sequence ID" value="KAL1311836.1"/>
    <property type="molecule type" value="Genomic_DNA"/>
</dbReference>
<evidence type="ECO:0000256" key="1">
    <source>
        <dbReference type="ARBA" id="ARBA00004141"/>
    </source>
</evidence>
<keyword evidence="3 6" id="KW-1133">Transmembrane helix</keyword>
<evidence type="ECO:0000256" key="6">
    <source>
        <dbReference type="SAM" id="Phobius"/>
    </source>
</evidence>
<evidence type="ECO:0000313" key="7">
    <source>
        <dbReference type="EMBL" id="KAL1311836.1"/>
    </source>
</evidence>
<keyword evidence="2 6" id="KW-0812">Transmembrane</keyword>
<keyword evidence="8" id="KW-1185">Reference proteome</keyword>
<dbReference type="PANTHER" id="PTHR16201:SF11">
    <property type="entry name" value="PQ-LOOP REPEAT-CONTAINING PROTEIN"/>
    <property type="match status" value="1"/>
</dbReference>
<dbReference type="SMART" id="SM00679">
    <property type="entry name" value="CTNS"/>
    <property type="match status" value="2"/>
</dbReference>
<evidence type="ECO:0000256" key="5">
    <source>
        <dbReference type="SAM" id="MobiDB-lite"/>
    </source>
</evidence>
<dbReference type="Gene3D" id="1.20.1280.290">
    <property type="match status" value="1"/>
</dbReference>
<comment type="subcellular location">
    <subcellularLocation>
        <location evidence="1">Membrane</location>
        <topology evidence="1">Multi-pass membrane protein</topology>
    </subcellularLocation>
</comment>
<gene>
    <name evidence="7" type="ORF">AAFC00_001911</name>
</gene>